<dbReference type="InterPro" id="IPR036322">
    <property type="entry name" value="WD40_repeat_dom_sf"/>
</dbReference>
<dbReference type="GO" id="GO:0016593">
    <property type="term" value="C:Cdc73/Paf1 complex"/>
    <property type="evidence" value="ECO:0007669"/>
    <property type="project" value="TreeGrafter"/>
</dbReference>
<keyword evidence="4" id="KW-0175">Coiled coil</keyword>
<keyword evidence="1 3" id="KW-0853">WD repeat</keyword>
<comment type="caution">
    <text evidence="5">The sequence shown here is derived from an EMBL/GenBank/DDBJ whole genome shotgun (WGS) entry which is preliminary data.</text>
</comment>
<dbReference type="STRING" id="10195.A0A3M7QF39"/>
<feature type="coiled-coil region" evidence="4">
    <location>
        <begin position="107"/>
        <end position="134"/>
    </location>
</feature>
<dbReference type="InterPro" id="IPR051510">
    <property type="entry name" value="SKI8"/>
</dbReference>
<dbReference type="Gene3D" id="2.130.10.10">
    <property type="entry name" value="YVTN repeat-like/Quinoprotein amine dehydrogenase"/>
    <property type="match status" value="2"/>
</dbReference>
<evidence type="ECO:0000313" key="6">
    <source>
        <dbReference type="Proteomes" id="UP000276133"/>
    </source>
</evidence>
<sequence length="596" mass="68984">MTSNDHCLESNTNETIQNCAFCHEEFNSEPFRLECGSIICKIHFDCVDSGELYSCCICGKGHVFEETTDLSYKKEILIPKLKKMVSEMKQRLEFYESVSQDPVKFLNSSLMELKEKTQERKDQLKQIVKDHYEESLTKSIPELVETSCLREQCIKLNNFSTELEKFTQYLRTNQNFYVYHVYGHKLRLVNKILERKIQKMKDDILVKILESLSIEKTNIPDLLVETLGTIGIKSTKENILLSKDINGQVKVWDLNKENCLYTINLRQSFEFYLNLFSKEKYLELLFNEEKKPNILLNIYSHLINEAKIDLKHQTISCSKVLKINTIEEKTVNCLLVVTEKAKVVVYDLRKNEREMLALDLVEDSSEVMEACCLDYFNQDLCLPMACGFANGDVALLSISKENQYFDKPESCGEIPQFFKFWLQPHSAPVVYLKFKTFASVSESVEKLMLVSASSDGLVRKWTQICDKNFEFELSQELSCDQFSCCELLNENQIVFGLVNGLVKIKNFDGVQIKEIKAHTERIKSVVSKSSEELITCSEDKFIKVWNHKTGSCVSRFASHFDVIESIELIELNDFRKFVNDKRIEAKISQVSLELSK</sequence>
<dbReference type="Pfam" id="PF00400">
    <property type="entry name" value="WD40"/>
    <property type="match status" value="1"/>
</dbReference>
<organism evidence="5 6">
    <name type="scientific">Brachionus plicatilis</name>
    <name type="common">Marine rotifer</name>
    <name type="synonym">Brachionus muelleri</name>
    <dbReference type="NCBI Taxonomy" id="10195"/>
    <lineage>
        <taxon>Eukaryota</taxon>
        <taxon>Metazoa</taxon>
        <taxon>Spiralia</taxon>
        <taxon>Gnathifera</taxon>
        <taxon>Rotifera</taxon>
        <taxon>Eurotatoria</taxon>
        <taxon>Monogononta</taxon>
        <taxon>Pseudotrocha</taxon>
        <taxon>Ploima</taxon>
        <taxon>Brachionidae</taxon>
        <taxon>Brachionus</taxon>
    </lineage>
</organism>
<dbReference type="PROSITE" id="PS50082">
    <property type="entry name" value="WD_REPEATS_2"/>
    <property type="match status" value="1"/>
</dbReference>
<dbReference type="SMART" id="SM00320">
    <property type="entry name" value="WD40"/>
    <property type="match status" value="2"/>
</dbReference>
<keyword evidence="2" id="KW-0677">Repeat</keyword>
<dbReference type="OrthoDB" id="10175831at2759"/>
<dbReference type="InterPro" id="IPR015943">
    <property type="entry name" value="WD40/YVTN_repeat-like_dom_sf"/>
</dbReference>
<evidence type="ECO:0000256" key="4">
    <source>
        <dbReference type="SAM" id="Coils"/>
    </source>
</evidence>
<dbReference type="PANTHER" id="PTHR44090:SF1">
    <property type="entry name" value="SUPERKILLER COMPLEX PROTEIN 8"/>
    <property type="match status" value="1"/>
</dbReference>
<name>A0A3M7QF39_BRAPC</name>
<protein>
    <submittedName>
        <fullName evidence="5">Uncharacterized protein</fullName>
    </submittedName>
</protein>
<evidence type="ECO:0000256" key="1">
    <source>
        <dbReference type="ARBA" id="ARBA00022574"/>
    </source>
</evidence>
<evidence type="ECO:0000256" key="3">
    <source>
        <dbReference type="PROSITE-ProRule" id="PRU00221"/>
    </source>
</evidence>
<evidence type="ECO:0000256" key="2">
    <source>
        <dbReference type="ARBA" id="ARBA00022737"/>
    </source>
</evidence>
<dbReference type="AlphaFoldDB" id="A0A3M7QF39"/>
<gene>
    <name evidence="5" type="ORF">BpHYR1_054102</name>
</gene>
<dbReference type="Proteomes" id="UP000276133">
    <property type="component" value="Unassembled WGS sequence"/>
</dbReference>
<reference evidence="5 6" key="1">
    <citation type="journal article" date="2018" name="Sci. Rep.">
        <title>Genomic signatures of local adaptation to the degree of environmental predictability in rotifers.</title>
        <authorList>
            <person name="Franch-Gras L."/>
            <person name="Hahn C."/>
            <person name="Garcia-Roger E.M."/>
            <person name="Carmona M.J."/>
            <person name="Serra M."/>
            <person name="Gomez A."/>
        </authorList>
    </citation>
    <scope>NUCLEOTIDE SEQUENCE [LARGE SCALE GENOMIC DNA]</scope>
    <source>
        <strain evidence="5">HYR1</strain>
    </source>
</reference>
<evidence type="ECO:0000313" key="5">
    <source>
        <dbReference type="EMBL" id="RNA09651.1"/>
    </source>
</evidence>
<dbReference type="EMBL" id="REGN01006413">
    <property type="protein sequence ID" value="RNA09651.1"/>
    <property type="molecule type" value="Genomic_DNA"/>
</dbReference>
<accession>A0A3M7QF39</accession>
<dbReference type="PANTHER" id="PTHR44090">
    <property type="entry name" value="WD REPEAT-CONTAINING PROTEIN 61"/>
    <property type="match status" value="1"/>
</dbReference>
<keyword evidence="6" id="KW-1185">Reference proteome</keyword>
<feature type="repeat" description="WD" evidence="3">
    <location>
        <begin position="515"/>
        <end position="555"/>
    </location>
</feature>
<proteinExistence type="predicted"/>
<dbReference type="InterPro" id="IPR001680">
    <property type="entry name" value="WD40_rpt"/>
</dbReference>
<dbReference type="SUPFAM" id="SSF50978">
    <property type="entry name" value="WD40 repeat-like"/>
    <property type="match status" value="1"/>
</dbReference>